<evidence type="ECO:0000256" key="1">
    <source>
        <dbReference type="SAM" id="MobiDB-lite"/>
    </source>
</evidence>
<feature type="region of interest" description="Disordered" evidence="1">
    <location>
        <begin position="20"/>
        <end position="69"/>
    </location>
</feature>
<dbReference type="EMBL" id="NQWI01000298">
    <property type="protein sequence ID" value="PDV98013.1"/>
    <property type="molecule type" value="Genomic_DNA"/>
</dbReference>
<evidence type="ECO:0000313" key="2">
    <source>
        <dbReference type="EMBL" id="PDV98013.1"/>
    </source>
</evidence>
<keyword evidence="3" id="KW-1185">Reference proteome</keyword>
<organism evidence="2 3">
    <name type="scientific">Candidatus Viridilinea mediisalina</name>
    <dbReference type="NCBI Taxonomy" id="2024553"/>
    <lineage>
        <taxon>Bacteria</taxon>
        <taxon>Bacillati</taxon>
        <taxon>Chloroflexota</taxon>
        <taxon>Chloroflexia</taxon>
        <taxon>Chloroflexales</taxon>
        <taxon>Chloroflexineae</taxon>
        <taxon>Oscillochloridaceae</taxon>
        <taxon>Candidatus Viridilinea</taxon>
    </lineage>
</organism>
<feature type="compositionally biased region" description="Basic and acidic residues" evidence="1">
    <location>
        <begin position="90"/>
        <end position="100"/>
    </location>
</feature>
<dbReference type="AlphaFoldDB" id="A0A2A6RDB5"/>
<accession>A0A2A6RDB5</accession>
<name>A0A2A6RDB5_9CHLR</name>
<comment type="caution">
    <text evidence="2">The sequence shown here is derived from an EMBL/GenBank/DDBJ whole genome shotgun (WGS) entry which is preliminary data.</text>
</comment>
<proteinExistence type="predicted"/>
<dbReference type="Proteomes" id="UP000220527">
    <property type="component" value="Unassembled WGS sequence"/>
</dbReference>
<feature type="compositionally biased region" description="Basic residues" evidence="1">
    <location>
        <begin position="59"/>
        <end position="69"/>
    </location>
</feature>
<reference evidence="3" key="1">
    <citation type="submission" date="2017-08" db="EMBL/GenBank/DDBJ databases">
        <authorList>
            <person name="Grouzdev D.S."/>
            <person name="Gaisin V.A."/>
            <person name="Rysina M.S."/>
            <person name="Gorlenko V.M."/>
        </authorList>
    </citation>
    <scope>NUCLEOTIDE SEQUENCE [LARGE SCALE GENOMIC DNA]</scope>
    <source>
        <strain evidence="3">Kir15-3F</strain>
    </source>
</reference>
<sequence length="100" mass="10889">QVLNLVETLAAENAALRVENQQLRDENARLKGGSGKPDIKPSVKPPPSDHSSEAERRTRTPRGKPKKHATLTVTHEERCVVDPATLPPDAVRHGTTDSIV</sequence>
<evidence type="ECO:0000313" key="3">
    <source>
        <dbReference type="Proteomes" id="UP000220527"/>
    </source>
</evidence>
<feature type="non-terminal residue" evidence="2">
    <location>
        <position position="1"/>
    </location>
</feature>
<feature type="region of interest" description="Disordered" evidence="1">
    <location>
        <begin position="81"/>
        <end position="100"/>
    </location>
</feature>
<gene>
    <name evidence="2" type="ORF">CJ255_22135</name>
</gene>
<protein>
    <submittedName>
        <fullName evidence="2">Uncharacterized protein</fullName>
    </submittedName>
</protein>